<dbReference type="PANTHER" id="PTHR23151:SF90">
    <property type="entry name" value="DIHYDROLIPOYLLYSINE-RESIDUE ACETYLTRANSFERASE COMPONENT OF PYRUVATE DEHYDROGENASE COMPLEX, MITOCHONDRIAL-RELATED"/>
    <property type="match status" value="1"/>
</dbReference>
<evidence type="ECO:0000256" key="3">
    <source>
        <dbReference type="ARBA" id="ARBA00022823"/>
    </source>
</evidence>
<dbReference type="CDD" id="cd06849">
    <property type="entry name" value="lipoyl_domain"/>
    <property type="match status" value="1"/>
</dbReference>
<dbReference type="InterPro" id="IPR000089">
    <property type="entry name" value="Biotin_lipoyl"/>
</dbReference>
<feature type="compositionally biased region" description="Pro residues" evidence="5">
    <location>
        <begin position="105"/>
        <end position="114"/>
    </location>
</feature>
<keyword evidence="3 4" id="KW-0450">Lipoyl</keyword>
<dbReference type="InterPro" id="IPR023213">
    <property type="entry name" value="CAT-like_dom_sf"/>
</dbReference>
<dbReference type="PROSITE" id="PS50968">
    <property type="entry name" value="BIOTINYL_LIPOYL"/>
    <property type="match status" value="1"/>
</dbReference>
<feature type="domain" description="Peripheral subunit-binding (PSBD)" evidence="7">
    <location>
        <begin position="124"/>
        <end position="161"/>
    </location>
</feature>
<evidence type="ECO:0000256" key="1">
    <source>
        <dbReference type="ARBA" id="ARBA00001938"/>
    </source>
</evidence>
<dbReference type="Gene3D" id="4.10.320.10">
    <property type="entry name" value="E3-binding domain"/>
    <property type="match status" value="1"/>
</dbReference>
<dbReference type="SUPFAM" id="SSF47005">
    <property type="entry name" value="Peripheral subunit-binding domain of 2-oxo acid dehydrogenase complex"/>
    <property type="match status" value="1"/>
</dbReference>
<comment type="similarity">
    <text evidence="2 4">Belongs to the 2-oxoacid dehydrogenase family.</text>
</comment>
<dbReference type="GO" id="GO:0006086">
    <property type="term" value="P:pyruvate decarboxylation to acetyl-CoA"/>
    <property type="evidence" value="ECO:0007669"/>
    <property type="project" value="InterPro"/>
</dbReference>
<dbReference type="RefSeq" id="WP_212612769.1">
    <property type="nucleotide sequence ID" value="NZ_VIWU01000001.1"/>
</dbReference>
<dbReference type="SUPFAM" id="SSF52777">
    <property type="entry name" value="CoA-dependent acyltransferases"/>
    <property type="match status" value="1"/>
</dbReference>
<feature type="domain" description="Lipoyl-binding" evidence="6">
    <location>
        <begin position="1"/>
        <end position="76"/>
    </location>
</feature>
<reference evidence="8 9" key="1">
    <citation type="submission" date="2019-06" db="EMBL/GenBank/DDBJ databases">
        <title>Sequencing the genomes of 1000 actinobacteria strains.</title>
        <authorList>
            <person name="Klenk H.-P."/>
        </authorList>
    </citation>
    <scope>NUCLEOTIDE SEQUENCE [LARGE SCALE GENOMIC DNA]</scope>
    <source>
        <strain evidence="8 9">DSM 45671</strain>
    </source>
</reference>
<organism evidence="8 9">
    <name type="scientific">Pseudonocardia hierapolitana</name>
    <dbReference type="NCBI Taxonomy" id="1128676"/>
    <lineage>
        <taxon>Bacteria</taxon>
        <taxon>Bacillati</taxon>
        <taxon>Actinomycetota</taxon>
        <taxon>Actinomycetes</taxon>
        <taxon>Pseudonocardiales</taxon>
        <taxon>Pseudonocardiaceae</taxon>
        <taxon>Pseudonocardia</taxon>
    </lineage>
</organism>
<dbReference type="PROSITE" id="PS00189">
    <property type="entry name" value="LIPOYL"/>
    <property type="match status" value="1"/>
</dbReference>
<comment type="caution">
    <text evidence="8">The sequence shown here is derived from an EMBL/GenBank/DDBJ whole genome shotgun (WGS) entry which is preliminary data.</text>
</comment>
<dbReference type="Pfam" id="PF02817">
    <property type="entry name" value="E3_binding"/>
    <property type="match status" value="1"/>
</dbReference>
<evidence type="ECO:0000259" key="7">
    <source>
        <dbReference type="PROSITE" id="PS51826"/>
    </source>
</evidence>
<dbReference type="Gene3D" id="2.40.50.100">
    <property type="match status" value="1"/>
</dbReference>
<dbReference type="EMBL" id="VIWU01000001">
    <property type="protein sequence ID" value="TWF80850.1"/>
    <property type="molecule type" value="Genomic_DNA"/>
</dbReference>
<evidence type="ECO:0000256" key="5">
    <source>
        <dbReference type="SAM" id="MobiDB-lite"/>
    </source>
</evidence>
<keyword evidence="4 8" id="KW-0808">Transferase</keyword>
<dbReference type="InterPro" id="IPR045257">
    <property type="entry name" value="E2/Pdx1"/>
</dbReference>
<comment type="cofactor">
    <cofactor evidence="1 4">
        <name>(R)-lipoate</name>
        <dbReference type="ChEBI" id="CHEBI:83088"/>
    </cofactor>
</comment>
<dbReference type="InterPro" id="IPR003016">
    <property type="entry name" value="2-oxoA_DH_lipoyl-BS"/>
</dbReference>
<keyword evidence="9" id="KW-1185">Reference proteome</keyword>
<evidence type="ECO:0000313" key="8">
    <source>
        <dbReference type="EMBL" id="TWF80850.1"/>
    </source>
</evidence>
<dbReference type="Gene3D" id="3.30.559.10">
    <property type="entry name" value="Chloramphenicol acetyltransferase-like domain"/>
    <property type="match status" value="1"/>
</dbReference>
<dbReference type="AlphaFoldDB" id="A0A561T164"/>
<dbReference type="PROSITE" id="PS51826">
    <property type="entry name" value="PSBD"/>
    <property type="match status" value="1"/>
</dbReference>
<evidence type="ECO:0000256" key="2">
    <source>
        <dbReference type="ARBA" id="ARBA00007317"/>
    </source>
</evidence>
<keyword evidence="8" id="KW-0670">Pyruvate</keyword>
<dbReference type="InterPro" id="IPR001078">
    <property type="entry name" value="2-oxoacid_DH_actylTfrase"/>
</dbReference>
<accession>A0A561T164</accession>
<dbReference type="Pfam" id="PF00364">
    <property type="entry name" value="Biotin_lipoyl"/>
    <property type="match status" value="1"/>
</dbReference>
<gene>
    <name evidence="8" type="ORF">FHX44_116793</name>
</gene>
<dbReference type="InterPro" id="IPR036625">
    <property type="entry name" value="E3-bd_dom_sf"/>
</dbReference>
<dbReference type="Pfam" id="PF00198">
    <property type="entry name" value="2-oxoacid_dh"/>
    <property type="match status" value="1"/>
</dbReference>
<dbReference type="GO" id="GO:0045254">
    <property type="term" value="C:pyruvate dehydrogenase complex"/>
    <property type="evidence" value="ECO:0007669"/>
    <property type="project" value="InterPro"/>
</dbReference>
<dbReference type="Proteomes" id="UP000321261">
    <property type="component" value="Unassembled WGS sequence"/>
</dbReference>
<dbReference type="InterPro" id="IPR004167">
    <property type="entry name" value="PSBD"/>
</dbReference>
<name>A0A561T164_9PSEU</name>
<keyword evidence="4" id="KW-0012">Acyltransferase</keyword>
<evidence type="ECO:0000313" key="9">
    <source>
        <dbReference type="Proteomes" id="UP000321261"/>
    </source>
</evidence>
<evidence type="ECO:0000259" key="6">
    <source>
        <dbReference type="PROSITE" id="PS50968"/>
    </source>
</evidence>
<proteinExistence type="inferred from homology"/>
<dbReference type="EC" id="2.3.1.-" evidence="4"/>
<sequence>MPEITMPRLSDTMESGVIATWHKHVGDPISAGDVIADIETDKAIMELEAYDDGVLERILVPEGESAPIGAPIGVLGDGTGSTADPGPDSAPDEGAADEGAASPAPAAPATPAPAPAAVSDRRPPASPLARRLARERGVDLSTVRGSGPHGRIVRADIEAAAPTAPTTAAPTTTAPTTAAPITAAPTTQDAPTSAAPTQDTTTPAVTTPAVTTPAAPAPAAQPVTEPDDVEVLPLPRMQQVAADRLTRSKQEAPHIYLTRAVDVTELLALRATLNETLAAAGGPKVSVNDLVVKAVATALRAHPEINVSYAGDAVRRHRRVHVGVAVAVASGLLVPVVRDADRMSVSEIATVTRDLSQRARDRKLRPEEMTGSTFTVSNLGMYGIEQFTAVINPPEAAILAVGAATEEIRPRDGAPVVRSIMRVTLSCDHRVVDGATGAAYLQTLASSLEAPLRILA</sequence>
<dbReference type="SUPFAM" id="SSF51230">
    <property type="entry name" value="Single hybrid motif"/>
    <property type="match status" value="1"/>
</dbReference>
<evidence type="ECO:0000256" key="4">
    <source>
        <dbReference type="RuleBase" id="RU003423"/>
    </source>
</evidence>
<protein>
    <recommendedName>
        <fullName evidence="4">Dihydrolipoamide acetyltransferase component of pyruvate dehydrogenase complex</fullName>
        <ecNumber evidence="4">2.3.1.-</ecNumber>
    </recommendedName>
</protein>
<dbReference type="InterPro" id="IPR011053">
    <property type="entry name" value="Single_hybrid_motif"/>
</dbReference>
<feature type="region of interest" description="Disordered" evidence="5">
    <location>
        <begin position="66"/>
        <end position="152"/>
    </location>
</feature>
<dbReference type="PANTHER" id="PTHR23151">
    <property type="entry name" value="DIHYDROLIPOAMIDE ACETYL/SUCCINYL-TRANSFERASE-RELATED"/>
    <property type="match status" value="1"/>
</dbReference>
<feature type="region of interest" description="Disordered" evidence="5">
    <location>
        <begin position="183"/>
        <end position="223"/>
    </location>
</feature>
<dbReference type="GO" id="GO:0016746">
    <property type="term" value="F:acyltransferase activity"/>
    <property type="evidence" value="ECO:0007669"/>
    <property type="project" value="UniProtKB-KW"/>
</dbReference>